<evidence type="ECO:0000313" key="4">
    <source>
        <dbReference type="EMBL" id="BDZ41404.1"/>
    </source>
</evidence>
<keyword evidence="1" id="KW-0479">Metal-binding</keyword>
<evidence type="ECO:0000313" key="5">
    <source>
        <dbReference type="Proteomes" id="UP001321475"/>
    </source>
</evidence>
<dbReference type="Pfam" id="PF00383">
    <property type="entry name" value="dCMP_cyt_deam_1"/>
    <property type="match status" value="1"/>
</dbReference>
<dbReference type="InterPro" id="IPR002125">
    <property type="entry name" value="CMP_dCMP_dom"/>
</dbReference>
<proteinExistence type="predicted"/>
<reference evidence="5" key="1">
    <citation type="journal article" date="2019" name="Int. J. Syst. Evol. Microbiol.">
        <title>The Global Catalogue of Microorganisms (GCM) 10K type strain sequencing project: providing services to taxonomists for standard genome sequencing and annotation.</title>
        <authorList>
            <consortium name="The Broad Institute Genomics Platform"/>
            <consortium name="The Broad Institute Genome Sequencing Center for Infectious Disease"/>
            <person name="Wu L."/>
            <person name="Ma J."/>
        </authorList>
    </citation>
    <scope>NUCLEOTIDE SEQUENCE [LARGE SCALE GENOMIC DNA]</scope>
    <source>
        <strain evidence="5">NBRC 108565</strain>
    </source>
</reference>
<dbReference type="CDD" id="cd01285">
    <property type="entry name" value="nucleoside_deaminase"/>
    <property type="match status" value="1"/>
</dbReference>
<dbReference type="InterPro" id="IPR016192">
    <property type="entry name" value="APOBEC/CMP_deaminase_Zn-bd"/>
</dbReference>
<sequence length="161" mass="16229">MTAPDEREHLERSLTLAREASASGDNPFGAVLVAADGAVLAEGRNTATSTGDVTAHAEIVALRSVPPERRHLVVGATVHASGEPCPMCAAALVWAGVGRIVFAAATVDFGPLLPPGPSFSLTCAQTVAASSGQVEVVGPVLGAEGLEPFRPSAGGVAQREP</sequence>
<dbReference type="EMBL" id="AP027729">
    <property type="protein sequence ID" value="BDZ41404.1"/>
    <property type="molecule type" value="Genomic_DNA"/>
</dbReference>
<name>A0ABM8G0I9_9CELL</name>
<evidence type="ECO:0000259" key="3">
    <source>
        <dbReference type="PROSITE" id="PS51747"/>
    </source>
</evidence>
<gene>
    <name evidence="4" type="ORF">GCM10025865_07030</name>
</gene>
<dbReference type="Proteomes" id="UP001321475">
    <property type="component" value="Chromosome"/>
</dbReference>
<organism evidence="4 5">
    <name type="scientific">Paraoerskovia sediminicola</name>
    <dbReference type="NCBI Taxonomy" id="1138587"/>
    <lineage>
        <taxon>Bacteria</taxon>
        <taxon>Bacillati</taxon>
        <taxon>Actinomycetota</taxon>
        <taxon>Actinomycetes</taxon>
        <taxon>Micrococcales</taxon>
        <taxon>Cellulomonadaceae</taxon>
        <taxon>Paraoerskovia</taxon>
    </lineage>
</organism>
<dbReference type="PROSITE" id="PS00903">
    <property type="entry name" value="CYT_DCMP_DEAMINASES_1"/>
    <property type="match status" value="1"/>
</dbReference>
<keyword evidence="5" id="KW-1185">Reference proteome</keyword>
<dbReference type="PANTHER" id="PTHR11079">
    <property type="entry name" value="CYTOSINE DEAMINASE FAMILY MEMBER"/>
    <property type="match status" value="1"/>
</dbReference>
<dbReference type="PROSITE" id="PS51747">
    <property type="entry name" value="CYT_DCMP_DEAMINASES_2"/>
    <property type="match status" value="1"/>
</dbReference>
<dbReference type="SUPFAM" id="SSF53927">
    <property type="entry name" value="Cytidine deaminase-like"/>
    <property type="match status" value="1"/>
</dbReference>
<keyword evidence="2" id="KW-0862">Zinc</keyword>
<dbReference type="Gene3D" id="3.40.140.10">
    <property type="entry name" value="Cytidine Deaminase, domain 2"/>
    <property type="match status" value="1"/>
</dbReference>
<dbReference type="RefSeq" id="WP_286218566.1">
    <property type="nucleotide sequence ID" value="NZ_AP027729.1"/>
</dbReference>
<dbReference type="InterPro" id="IPR016193">
    <property type="entry name" value="Cytidine_deaminase-like"/>
</dbReference>
<accession>A0ABM8G0I9</accession>
<evidence type="ECO:0000256" key="2">
    <source>
        <dbReference type="ARBA" id="ARBA00022833"/>
    </source>
</evidence>
<protein>
    <submittedName>
        <fullName evidence="4">tRNA-specific adenosine deaminase</fullName>
    </submittedName>
</protein>
<evidence type="ECO:0000256" key="1">
    <source>
        <dbReference type="ARBA" id="ARBA00022723"/>
    </source>
</evidence>
<feature type="domain" description="CMP/dCMP-type deaminase" evidence="3">
    <location>
        <begin position="4"/>
        <end position="120"/>
    </location>
</feature>
<dbReference type="PANTHER" id="PTHR11079:SF179">
    <property type="entry name" value="TRNA(ADENINE(34)) DEAMINASE, CHLOROPLASTIC"/>
    <property type="match status" value="1"/>
</dbReference>